<evidence type="ECO:0000313" key="3">
    <source>
        <dbReference type="Proteomes" id="UP000429644"/>
    </source>
</evidence>
<dbReference type="AlphaFoldDB" id="A0A7J9UU55"/>
<reference evidence="2 3" key="1">
    <citation type="submission" date="2019-10" db="EMBL/GenBank/DDBJ databases">
        <title>Georgenia wutianyii sp. nov. and Georgenia yuyongxinii sp. nov. isolated from plateau pika (Ochotona curzoniae) in the Qinghai-Tibet plateau of China.</title>
        <authorList>
            <person name="Tian Z."/>
        </authorList>
    </citation>
    <scope>NUCLEOTIDE SEQUENCE [LARGE SCALE GENOMIC DNA]</scope>
    <source>
        <strain evidence="2 3">JCM 15130</strain>
    </source>
</reference>
<dbReference type="Gene3D" id="1.10.4160.10">
    <property type="entry name" value="Hydantoin permease"/>
    <property type="match status" value="1"/>
</dbReference>
<keyword evidence="1" id="KW-1133">Transmembrane helix</keyword>
<keyword evidence="3" id="KW-1185">Reference proteome</keyword>
<dbReference type="EMBL" id="WHPD01000274">
    <property type="protein sequence ID" value="MPV87284.1"/>
    <property type="molecule type" value="Genomic_DNA"/>
</dbReference>
<evidence type="ECO:0000256" key="1">
    <source>
        <dbReference type="SAM" id="Phobius"/>
    </source>
</evidence>
<name>A0A7J9UU55_9MICO</name>
<feature type="non-terminal residue" evidence="2">
    <location>
        <position position="64"/>
    </location>
</feature>
<comment type="caution">
    <text evidence="2">The sequence shown here is derived from an EMBL/GenBank/DDBJ whole genome shotgun (WGS) entry which is preliminary data.</text>
</comment>
<accession>A0A7J9UU55</accession>
<keyword evidence="1" id="KW-0812">Transmembrane</keyword>
<organism evidence="2 3">
    <name type="scientific">Georgenia ruanii</name>
    <dbReference type="NCBI Taxonomy" id="348442"/>
    <lineage>
        <taxon>Bacteria</taxon>
        <taxon>Bacillati</taxon>
        <taxon>Actinomycetota</taxon>
        <taxon>Actinomycetes</taxon>
        <taxon>Micrococcales</taxon>
        <taxon>Bogoriellaceae</taxon>
        <taxon>Georgenia</taxon>
    </lineage>
</organism>
<protein>
    <submittedName>
        <fullName evidence="2">Cytosine permease</fullName>
    </submittedName>
</protein>
<evidence type="ECO:0000313" key="2">
    <source>
        <dbReference type="EMBL" id="MPV87284.1"/>
    </source>
</evidence>
<sequence>MTTTSSHDSASIHDLEQQLQPIPESARTTRVSGQFWIWCGANIAPINWVLGALGVGLGLGLADT</sequence>
<keyword evidence="1" id="KW-0472">Membrane</keyword>
<feature type="transmembrane region" description="Helical" evidence="1">
    <location>
        <begin position="35"/>
        <end position="62"/>
    </location>
</feature>
<gene>
    <name evidence="2" type="ORF">GB882_01280</name>
</gene>
<dbReference type="Proteomes" id="UP000429644">
    <property type="component" value="Unassembled WGS sequence"/>
</dbReference>
<proteinExistence type="predicted"/>